<evidence type="ECO:0000313" key="2">
    <source>
        <dbReference type="Proteomes" id="UP000265618"/>
    </source>
</evidence>
<dbReference type="EMBL" id="BDIP01005287">
    <property type="protein sequence ID" value="GCA63848.1"/>
    <property type="molecule type" value="Genomic_DNA"/>
</dbReference>
<reference evidence="1 2" key="1">
    <citation type="journal article" date="2018" name="PLoS ONE">
        <title>The draft genome of Kipferlia bialata reveals reductive genome evolution in fornicate parasites.</title>
        <authorList>
            <person name="Tanifuji G."/>
            <person name="Takabayashi S."/>
            <person name="Kume K."/>
            <person name="Takagi M."/>
            <person name="Nakayama T."/>
            <person name="Kamikawa R."/>
            <person name="Inagaki Y."/>
            <person name="Hashimoto T."/>
        </authorList>
    </citation>
    <scope>NUCLEOTIDE SEQUENCE [LARGE SCALE GENOMIC DNA]</scope>
    <source>
        <strain evidence="1">NY0173</strain>
    </source>
</reference>
<organism evidence="1 2">
    <name type="scientific">Kipferlia bialata</name>
    <dbReference type="NCBI Taxonomy" id="797122"/>
    <lineage>
        <taxon>Eukaryota</taxon>
        <taxon>Metamonada</taxon>
        <taxon>Carpediemonas-like organisms</taxon>
        <taxon>Kipferlia</taxon>
    </lineage>
</organism>
<name>A0A391NXI3_9EUKA</name>
<dbReference type="Proteomes" id="UP000265618">
    <property type="component" value="Unassembled WGS sequence"/>
</dbReference>
<accession>A0A391NXI3</accession>
<sequence>MSKGDATDIGAEIAAAISKLQTSSMTVHPMTREMQREMERHGPKMFGYRGEGSVTVTRIPGGYVVYHSRTGSAVIFTLPS</sequence>
<comment type="caution">
    <text evidence="1">The sequence shown here is derived from an EMBL/GenBank/DDBJ whole genome shotgun (WGS) entry which is preliminary data.</text>
</comment>
<evidence type="ECO:0000313" key="1">
    <source>
        <dbReference type="EMBL" id="GCA63848.1"/>
    </source>
</evidence>
<gene>
    <name evidence="1" type="ORF">KIPB_012191</name>
</gene>
<keyword evidence="2" id="KW-1185">Reference proteome</keyword>
<proteinExistence type="predicted"/>
<protein>
    <submittedName>
        <fullName evidence="1">Uncharacterized protein</fullName>
    </submittedName>
</protein>
<dbReference type="AlphaFoldDB" id="A0A391NXI3"/>